<proteinExistence type="predicted"/>
<reference evidence="1 2" key="1">
    <citation type="journal article" date="2019" name="Sci. Rep.">
        <title>Comparative genomics of chytrid fungi reveal insights into the obligate biotrophic and pathogenic lifestyle of Synchytrium endobioticum.</title>
        <authorList>
            <person name="van de Vossenberg B.T.L.H."/>
            <person name="Warris S."/>
            <person name="Nguyen H.D.T."/>
            <person name="van Gent-Pelzer M.P.E."/>
            <person name="Joly D.L."/>
            <person name="van de Geest H.C."/>
            <person name="Bonants P.J.M."/>
            <person name="Smith D.S."/>
            <person name="Levesque C.A."/>
            <person name="van der Lee T.A.J."/>
        </authorList>
    </citation>
    <scope>NUCLEOTIDE SEQUENCE [LARGE SCALE GENOMIC DNA]</scope>
    <source>
        <strain evidence="1 2">CBS 675.73</strain>
    </source>
</reference>
<comment type="caution">
    <text evidence="1">The sequence shown here is derived from an EMBL/GenBank/DDBJ whole genome shotgun (WGS) entry which is preliminary data.</text>
</comment>
<protein>
    <submittedName>
        <fullName evidence="1">Uncharacterized protein</fullName>
    </submittedName>
</protein>
<keyword evidence="2" id="KW-1185">Reference proteome</keyword>
<accession>A0A507DSA8</accession>
<dbReference type="Proteomes" id="UP000320333">
    <property type="component" value="Unassembled WGS sequence"/>
</dbReference>
<evidence type="ECO:0000313" key="2">
    <source>
        <dbReference type="Proteomes" id="UP000320333"/>
    </source>
</evidence>
<evidence type="ECO:0000313" key="1">
    <source>
        <dbReference type="EMBL" id="TPX54603.1"/>
    </source>
</evidence>
<organism evidence="1 2">
    <name type="scientific">Chytriomyces confervae</name>
    <dbReference type="NCBI Taxonomy" id="246404"/>
    <lineage>
        <taxon>Eukaryota</taxon>
        <taxon>Fungi</taxon>
        <taxon>Fungi incertae sedis</taxon>
        <taxon>Chytridiomycota</taxon>
        <taxon>Chytridiomycota incertae sedis</taxon>
        <taxon>Chytridiomycetes</taxon>
        <taxon>Chytridiales</taxon>
        <taxon>Chytriomycetaceae</taxon>
        <taxon>Chytriomyces</taxon>
    </lineage>
</organism>
<sequence length="93" mass="10885">MDFALGTFFLHSWADPMSTSELLVNRMLQLNQKQITVQRVREVLDVQRVKSSLDFNMRMLTSCEQINSKKEIGFYCGIRQWIRNGVGNWMIAI</sequence>
<dbReference type="AlphaFoldDB" id="A0A507DSA8"/>
<gene>
    <name evidence="1" type="ORF">CcCBS67573_g09555</name>
</gene>
<dbReference type="OrthoDB" id="10610041at2759"/>
<dbReference type="EMBL" id="QEAP01000886">
    <property type="protein sequence ID" value="TPX54603.1"/>
    <property type="molecule type" value="Genomic_DNA"/>
</dbReference>
<name>A0A507DSA8_9FUNG</name>